<dbReference type="InterPro" id="IPR013702">
    <property type="entry name" value="FIST_domain_N"/>
</dbReference>
<dbReference type="PANTHER" id="PTHR14939:SF5">
    <property type="entry name" value="F-BOX ONLY PROTEIN 22"/>
    <property type="match status" value="1"/>
</dbReference>
<dbReference type="RefSeq" id="WP_076399195.1">
    <property type="nucleotide sequence ID" value="NZ_FTOA01000002.1"/>
</dbReference>
<gene>
    <name evidence="3" type="ORF">SAMN05421779_102315</name>
</gene>
<dbReference type="Pfam" id="PF08495">
    <property type="entry name" value="FIST"/>
    <property type="match status" value="1"/>
</dbReference>
<protein>
    <submittedName>
        <fullName evidence="3">Small ligand-binding sensory domain FIST</fullName>
    </submittedName>
</protein>
<reference evidence="3 4" key="1">
    <citation type="submission" date="2017-01" db="EMBL/GenBank/DDBJ databases">
        <authorList>
            <person name="Mah S.A."/>
            <person name="Swanson W.J."/>
            <person name="Moy G.W."/>
            <person name="Vacquier V.D."/>
        </authorList>
    </citation>
    <scope>NUCLEOTIDE SEQUENCE [LARGE SCALE GENOMIC DNA]</scope>
    <source>
        <strain evidence="3 4">DSM 11589</strain>
    </source>
</reference>
<dbReference type="OrthoDB" id="9770435at2"/>
<name>A0A1N7JIZ5_9PROT</name>
<accession>A0A1N7JIZ5</accession>
<dbReference type="AlphaFoldDB" id="A0A1N7JIZ5"/>
<dbReference type="Pfam" id="PF10442">
    <property type="entry name" value="FIST_C"/>
    <property type="match status" value="1"/>
</dbReference>
<feature type="domain" description="FIST" evidence="1">
    <location>
        <begin position="32"/>
        <end position="243"/>
    </location>
</feature>
<dbReference type="SMART" id="SM00897">
    <property type="entry name" value="FIST"/>
    <property type="match status" value="1"/>
</dbReference>
<dbReference type="SMART" id="SM01204">
    <property type="entry name" value="FIST_C"/>
    <property type="match status" value="1"/>
</dbReference>
<feature type="domain" description="FIST C-domain" evidence="2">
    <location>
        <begin position="244"/>
        <end position="394"/>
    </location>
</feature>
<dbReference type="STRING" id="80876.SAMN05421779_102315"/>
<evidence type="ECO:0000259" key="2">
    <source>
        <dbReference type="SMART" id="SM01204"/>
    </source>
</evidence>
<dbReference type="Proteomes" id="UP000185678">
    <property type="component" value="Unassembled WGS sequence"/>
</dbReference>
<evidence type="ECO:0000313" key="4">
    <source>
        <dbReference type="Proteomes" id="UP000185678"/>
    </source>
</evidence>
<keyword evidence="4" id="KW-1185">Reference proteome</keyword>
<evidence type="ECO:0000313" key="3">
    <source>
        <dbReference type="EMBL" id="SIS49224.1"/>
    </source>
</evidence>
<sequence>MKPRFRSMAAQAHDWRTAAMICAEAVAPVDHAALGLVYVTEAVAAHLPEVVSLLSATTGVRHWAGTIGAGVCGINEEFFSGAAVSILILPLEEDDWTFLPSLRQPEDVADAIPEDWMQTARPLVGLVHGDPRNEAIPGIIDLLPEAIDSYLVGGLTVLPDSLSHLGTKGLGSVGGHIAGTLVPDHHGEQPGFETITGGGLSGVLFGADVPVVVGLSQGCQPIGPPHLITSMDDDWVEGLNNRTALDVLRQDLQAANLLSKNPRQQDDDGLASLAGTIHAAVPVSGSDTADYLVRSLMAIDIQDGRLGIAADLVEGERLMFVRRDPVSAEADLRAMVHRLLARCPEPPRGALYISCLARGPRLFGQDRQEMAIITEELGTVPLTGFFAGGEINHNRIYTFTGVLMLFL</sequence>
<dbReference type="PANTHER" id="PTHR14939">
    <property type="entry name" value="F-BOX ONLY PROTEIN 22"/>
    <property type="match status" value="1"/>
</dbReference>
<organism evidence="3 4">
    <name type="scientific">Insolitispirillum peregrinum</name>
    <dbReference type="NCBI Taxonomy" id="80876"/>
    <lineage>
        <taxon>Bacteria</taxon>
        <taxon>Pseudomonadati</taxon>
        <taxon>Pseudomonadota</taxon>
        <taxon>Alphaproteobacteria</taxon>
        <taxon>Rhodospirillales</taxon>
        <taxon>Novispirillaceae</taxon>
        <taxon>Insolitispirillum</taxon>
    </lineage>
</organism>
<dbReference type="EMBL" id="FTOA01000002">
    <property type="protein sequence ID" value="SIS49224.1"/>
    <property type="molecule type" value="Genomic_DNA"/>
</dbReference>
<dbReference type="InterPro" id="IPR019494">
    <property type="entry name" value="FIST_C"/>
</dbReference>
<evidence type="ECO:0000259" key="1">
    <source>
        <dbReference type="SMART" id="SM00897"/>
    </source>
</evidence>
<proteinExistence type="predicted"/>